<dbReference type="SUPFAM" id="SSF47954">
    <property type="entry name" value="Cyclin-like"/>
    <property type="match status" value="1"/>
</dbReference>
<protein>
    <recommendedName>
        <fullName evidence="4">Cyclin-like domain-containing protein</fullName>
    </recommendedName>
</protein>
<evidence type="ECO:0000256" key="1">
    <source>
        <dbReference type="ARBA" id="ARBA00022737"/>
    </source>
</evidence>
<dbReference type="Pfam" id="PF00382">
    <property type="entry name" value="TFIIB"/>
    <property type="match status" value="1"/>
</dbReference>
<accession>X1IXZ3</accession>
<dbReference type="SMART" id="SM00385">
    <property type="entry name" value="CYCLIN"/>
    <property type="match status" value="1"/>
</dbReference>
<dbReference type="FunFam" id="1.10.472.10:FF:000023">
    <property type="entry name" value="Transcription initiation factor IIB"/>
    <property type="match status" value="1"/>
</dbReference>
<evidence type="ECO:0000259" key="4">
    <source>
        <dbReference type="SMART" id="SM00385"/>
    </source>
</evidence>
<keyword evidence="1" id="KW-0677">Repeat</keyword>
<comment type="caution">
    <text evidence="5">The sequence shown here is derived from an EMBL/GenBank/DDBJ whole genome shotgun (WGS) entry which is preliminary data.</text>
</comment>
<dbReference type="InterPro" id="IPR013763">
    <property type="entry name" value="Cyclin-like_dom"/>
</dbReference>
<feature type="domain" description="Cyclin-like" evidence="4">
    <location>
        <begin position="33"/>
        <end position="114"/>
    </location>
</feature>
<proteinExistence type="predicted"/>
<dbReference type="PANTHER" id="PTHR11618:SF13">
    <property type="entry name" value="TRANSCRIPTION INITIATION FACTOR IIB"/>
    <property type="match status" value="1"/>
</dbReference>
<dbReference type="GO" id="GO:0097550">
    <property type="term" value="C:transcription preinitiation complex"/>
    <property type="evidence" value="ECO:0007669"/>
    <property type="project" value="TreeGrafter"/>
</dbReference>
<keyword evidence="2" id="KW-0805">Transcription regulation</keyword>
<dbReference type="Gene3D" id="1.10.472.10">
    <property type="entry name" value="Cyclin-like"/>
    <property type="match status" value="1"/>
</dbReference>
<dbReference type="InterPro" id="IPR000812">
    <property type="entry name" value="TFIIB"/>
</dbReference>
<dbReference type="InterPro" id="IPR036915">
    <property type="entry name" value="Cyclin-like_sf"/>
</dbReference>
<sequence>TKFAKVSRKELARNYRFIIESLNLKVPLMEASDYISRFGQELELSTHIQKAARDILTQAQQKELTTGKDPKGLAAAALYMAGVLEGERRTQRDISRVAHVTEVTIRNRYKEIGKVLNLRLDV</sequence>
<dbReference type="GO" id="GO:0070897">
    <property type="term" value="P:transcription preinitiation complex assembly"/>
    <property type="evidence" value="ECO:0007669"/>
    <property type="project" value="InterPro"/>
</dbReference>
<evidence type="ECO:0000256" key="3">
    <source>
        <dbReference type="ARBA" id="ARBA00023163"/>
    </source>
</evidence>
<organism evidence="5">
    <name type="scientific">marine sediment metagenome</name>
    <dbReference type="NCBI Taxonomy" id="412755"/>
    <lineage>
        <taxon>unclassified sequences</taxon>
        <taxon>metagenomes</taxon>
        <taxon>ecological metagenomes</taxon>
    </lineage>
</organism>
<gene>
    <name evidence="5" type="ORF">S03H2_67163</name>
</gene>
<dbReference type="InterPro" id="IPR013150">
    <property type="entry name" value="TFIIB_cyclin"/>
</dbReference>
<dbReference type="AlphaFoldDB" id="X1IXZ3"/>
<name>X1IXZ3_9ZZZZ</name>
<reference evidence="5" key="1">
    <citation type="journal article" date="2014" name="Front. Microbiol.">
        <title>High frequency of phylogenetically diverse reductive dehalogenase-homologous genes in deep subseafloor sedimentary metagenomes.</title>
        <authorList>
            <person name="Kawai M."/>
            <person name="Futagami T."/>
            <person name="Toyoda A."/>
            <person name="Takaki Y."/>
            <person name="Nishi S."/>
            <person name="Hori S."/>
            <person name="Arai W."/>
            <person name="Tsubouchi T."/>
            <person name="Morono Y."/>
            <person name="Uchiyama I."/>
            <person name="Ito T."/>
            <person name="Fujiyama A."/>
            <person name="Inagaki F."/>
            <person name="Takami H."/>
        </authorList>
    </citation>
    <scope>NUCLEOTIDE SEQUENCE</scope>
    <source>
        <strain evidence="5">Expedition CK06-06</strain>
    </source>
</reference>
<dbReference type="PRINTS" id="PR00685">
    <property type="entry name" value="TIFACTORIIB"/>
</dbReference>
<dbReference type="GO" id="GO:0017025">
    <property type="term" value="F:TBP-class protein binding"/>
    <property type="evidence" value="ECO:0007669"/>
    <property type="project" value="InterPro"/>
</dbReference>
<keyword evidence="3" id="KW-0804">Transcription</keyword>
<evidence type="ECO:0000313" key="5">
    <source>
        <dbReference type="EMBL" id="GAH86577.1"/>
    </source>
</evidence>
<dbReference type="EMBL" id="BARU01043925">
    <property type="protein sequence ID" value="GAH86577.1"/>
    <property type="molecule type" value="Genomic_DNA"/>
</dbReference>
<dbReference type="CDD" id="cd20550">
    <property type="entry name" value="CYCLIN_TFIIB_archaea_like_rpt2"/>
    <property type="match status" value="1"/>
</dbReference>
<dbReference type="PANTHER" id="PTHR11618">
    <property type="entry name" value="TRANSCRIPTION INITIATION FACTOR IIB-RELATED"/>
    <property type="match status" value="1"/>
</dbReference>
<evidence type="ECO:0000256" key="2">
    <source>
        <dbReference type="ARBA" id="ARBA00023015"/>
    </source>
</evidence>
<feature type="non-terminal residue" evidence="5">
    <location>
        <position position="1"/>
    </location>
</feature>